<keyword evidence="1" id="KW-1133">Transmembrane helix</keyword>
<dbReference type="STRING" id="48936.NJ75_02054"/>
<keyword evidence="1" id="KW-0472">Membrane</keyword>
<name>A0A0B8ZUJ6_9SPHN</name>
<proteinExistence type="predicted"/>
<evidence type="ECO:0000256" key="1">
    <source>
        <dbReference type="SAM" id="Phobius"/>
    </source>
</evidence>
<keyword evidence="3" id="KW-1185">Reference proteome</keyword>
<evidence type="ECO:0000313" key="2">
    <source>
        <dbReference type="EMBL" id="KHS46818.1"/>
    </source>
</evidence>
<sequence length="34" mass="3700">MEWLVRIIGIGLLALGALFVIGGTISYLLNVVFH</sequence>
<feature type="transmembrane region" description="Helical" evidence="1">
    <location>
        <begin position="7"/>
        <end position="29"/>
    </location>
</feature>
<organism evidence="2 3">
    <name type="scientific">Novosphingobium subterraneum</name>
    <dbReference type="NCBI Taxonomy" id="48936"/>
    <lineage>
        <taxon>Bacteria</taxon>
        <taxon>Pseudomonadati</taxon>
        <taxon>Pseudomonadota</taxon>
        <taxon>Alphaproteobacteria</taxon>
        <taxon>Sphingomonadales</taxon>
        <taxon>Sphingomonadaceae</taxon>
        <taxon>Novosphingobium</taxon>
    </lineage>
</organism>
<evidence type="ECO:0000313" key="3">
    <source>
        <dbReference type="Proteomes" id="UP000031338"/>
    </source>
</evidence>
<gene>
    <name evidence="2" type="ORF">NJ75_02054</name>
</gene>
<dbReference type="EMBL" id="JRVC01000008">
    <property type="protein sequence ID" value="KHS46818.1"/>
    <property type="molecule type" value="Genomic_DNA"/>
</dbReference>
<dbReference type="AlphaFoldDB" id="A0A0B8ZUJ6"/>
<reference evidence="2 3" key="1">
    <citation type="submission" date="2014-10" db="EMBL/GenBank/DDBJ databases">
        <title>Draft genome sequence of Novosphingobium subterraneum DSM 12447.</title>
        <authorList>
            <person name="Gan H.M."/>
            <person name="Gan H.Y."/>
            <person name="Savka M.A."/>
        </authorList>
    </citation>
    <scope>NUCLEOTIDE SEQUENCE [LARGE SCALE GENOMIC DNA]</scope>
    <source>
        <strain evidence="2 3">DSM 12447</strain>
    </source>
</reference>
<comment type="caution">
    <text evidence="2">The sequence shown here is derived from an EMBL/GenBank/DDBJ whole genome shotgun (WGS) entry which is preliminary data.</text>
</comment>
<keyword evidence="1" id="KW-0812">Transmembrane</keyword>
<dbReference type="Proteomes" id="UP000031338">
    <property type="component" value="Unassembled WGS sequence"/>
</dbReference>
<accession>A0A0B8ZUJ6</accession>
<protein>
    <submittedName>
        <fullName evidence="2">Uncharacterized protein</fullName>
    </submittedName>
</protein>